<dbReference type="CDD" id="cd00130">
    <property type="entry name" value="PAS"/>
    <property type="match status" value="1"/>
</dbReference>
<dbReference type="PROSITE" id="PS50113">
    <property type="entry name" value="PAC"/>
    <property type="match status" value="1"/>
</dbReference>
<dbReference type="Gene3D" id="1.10.287.130">
    <property type="match status" value="1"/>
</dbReference>
<dbReference type="PANTHER" id="PTHR43065:SF49">
    <property type="entry name" value="HISTIDINE KINASE"/>
    <property type="match status" value="1"/>
</dbReference>
<gene>
    <name evidence="7" type="ORF">P8609_17015</name>
</gene>
<name>A0ABU1CI92_9GAMM</name>
<keyword evidence="3" id="KW-0597">Phosphoprotein</keyword>
<proteinExistence type="predicted"/>
<dbReference type="SUPFAM" id="SSF55785">
    <property type="entry name" value="PYP-like sensor domain (PAS domain)"/>
    <property type="match status" value="1"/>
</dbReference>
<evidence type="ECO:0000256" key="2">
    <source>
        <dbReference type="ARBA" id="ARBA00012438"/>
    </source>
</evidence>
<dbReference type="Gene3D" id="3.30.565.10">
    <property type="entry name" value="Histidine kinase-like ATPase, C-terminal domain"/>
    <property type="match status" value="1"/>
</dbReference>
<comment type="catalytic activity">
    <reaction evidence="1">
        <text>ATP + protein L-histidine = ADP + protein N-phospho-L-histidine.</text>
        <dbReference type="EC" id="2.7.13.3"/>
    </reaction>
</comment>
<sequence>MVLGDPSGRGLDDEARQFALLIGSVTDYAIYMLDPNGVIRSWNPGGERIKGYTDREIVGQHFSRFYTPEDIVRGEPQRGLESARTLGKFEAEGWRLRKDGTRFRASVVIDPIWQDGELIGFAKVTRDVTERYEAAMRLQAAQKALAQSQKLEAIGKLTLGLAHDFNNLLTVIVNSLDLIGLKNTQDPRTLEWIEAAQRAADRGTLLTRQLLTFARGQNLAPEPYDINELLARSAELYRRACGASIQFRFDLGDDAPPVEVDAAQFEAAVLNLVANSRDSMMPAGGTITVRTRRVRCARPETPDEADHDYAVVEVVDDGSGMSAEIVERAAEPFFTTKEVGKGSGLGLSQVFGFAAQSGGFVILQSEPGQGTRVGIHLPAKPAREDAPANGERGDV</sequence>
<evidence type="ECO:0000259" key="5">
    <source>
        <dbReference type="PROSITE" id="PS50112"/>
    </source>
</evidence>
<evidence type="ECO:0000313" key="7">
    <source>
        <dbReference type="EMBL" id="MDR0184667.1"/>
    </source>
</evidence>
<dbReference type="PROSITE" id="PS50109">
    <property type="entry name" value="HIS_KIN"/>
    <property type="match status" value="1"/>
</dbReference>
<evidence type="ECO:0000256" key="3">
    <source>
        <dbReference type="ARBA" id="ARBA00022553"/>
    </source>
</evidence>
<dbReference type="SMART" id="SM00388">
    <property type="entry name" value="HisKA"/>
    <property type="match status" value="1"/>
</dbReference>
<evidence type="ECO:0000259" key="4">
    <source>
        <dbReference type="PROSITE" id="PS50109"/>
    </source>
</evidence>
<dbReference type="EC" id="2.7.13.3" evidence="2"/>
<evidence type="ECO:0000313" key="8">
    <source>
        <dbReference type="Proteomes" id="UP001233535"/>
    </source>
</evidence>
<dbReference type="NCBIfam" id="TIGR00229">
    <property type="entry name" value="sensory_box"/>
    <property type="match status" value="1"/>
</dbReference>
<dbReference type="Pfam" id="PF13426">
    <property type="entry name" value="PAS_9"/>
    <property type="match status" value="1"/>
</dbReference>
<comment type="caution">
    <text evidence="7">The sequence shown here is derived from an EMBL/GenBank/DDBJ whole genome shotgun (WGS) entry which is preliminary data.</text>
</comment>
<feature type="domain" description="PAS" evidence="5">
    <location>
        <begin position="14"/>
        <end position="70"/>
    </location>
</feature>
<accession>A0ABU1CI92</accession>
<dbReference type="InterPro" id="IPR005467">
    <property type="entry name" value="His_kinase_dom"/>
</dbReference>
<dbReference type="InterPro" id="IPR035965">
    <property type="entry name" value="PAS-like_dom_sf"/>
</dbReference>
<dbReference type="PANTHER" id="PTHR43065">
    <property type="entry name" value="SENSOR HISTIDINE KINASE"/>
    <property type="match status" value="1"/>
</dbReference>
<dbReference type="InterPro" id="IPR000700">
    <property type="entry name" value="PAS-assoc_C"/>
</dbReference>
<organism evidence="7 8">
    <name type="scientific">Lysobacter arvi</name>
    <dbReference type="NCBI Taxonomy" id="3038776"/>
    <lineage>
        <taxon>Bacteria</taxon>
        <taxon>Pseudomonadati</taxon>
        <taxon>Pseudomonadota</taxon>
        <taxon>Gammaproteobacteria</taxon>
        <taxon>Lysobacterales</taxon>
        <taxon>Lysobacteraceae</taxon>
        <taxon>Lysobacter</taxon>
    </lineage>
</organism>
<dbReference type="InterPro" id="IPR000014">
    <property type="entry name" value="PAS"/>
</dbReference>
<dbReference type="InterPro" id="IPR004358">
    <property type="entry name" value="Sig_transdc_His_kin-like_C"/>
</dbReference>
<evidence type="ECO:0000259" key="6">
    <source>
        <dbReference type="PROSITE" id="PS50113"/>
    </source>
</evidence>
<dbReference type="InterPro" id="IPR003594">
    <property type="entry name" value="HATPase_dom"/>
</dbReference>
<reference evidence="7 8" key="1">
    <citation type="submission" date="2023-04" db="EMBL/GenBank/DDBJ databases">
        <title>Lysobacter sp. strain UC isolated from soil sample.</title>
        <authorList>
            <person name="Choksket S."/>
            <person name="Harshvardhan F."/>
            <person name="Rana R."/>
            <person name="Patil P.B."/>
            <person name="Korpole S."/>
        </authorList>
    </citation>
    <scope>NUCLEOTIDE SEQUENCE [LARGE SCALE GENOMIC DNA]</scope>
    <source>
        <strain evidence="7 8">UC</strain>
    </source>
</reference>
<dbReference type="Pfam" id="PF02518">
    <property type="entry name" value="HATPase_c"/>
    <property type="match status" value="1"/>
</dbReference>
<dbReference type="EMBL" id="JARUHG010000007">
    <property type="protein sequence ID" value="MDR0184667.1"/>
    <property type="molecule type" value="Genomic_DNA"/>
</dbReference>
<dbReference type="InterPro" id="IPR036890">
    <property type="entry name" value="HATPase_C_sf"/>
</dbReference>
<dbReference type="Proteomes" id="UP001233535">
    <property type="component" value="Unassembled WGS sequence"/>
</dbReference>
<dbReference type="Gene3D" id="3.30.450.20">
    <property type="entry name" value="PAS domain"/>
    <property type="match status" value="1"/>
</dbReference>
<dbReference type="PROSITE" id="PS50112">
    <property type="entry name" value="PAS"/>
    <property type="match status" value="1"/>
</dbReference>
<dbReference type="InterPro" id="IPR003661">
    <property type="entry name" value="HisK_dim/P_dom"/>
</dbReference>
<dbReference type="InterPro" id="IPR036097">
    <property type="entry name" value="HisK_dim/P_sf"/>
</dbReference>
<dbReference type="PRINTS" id="PR00344">
    <property type="entry name" value="BCTRLSENSOR"/>
</dbReference>
<dbReference type="SUPFAM" id="SSF55874">
    <property type="entry name" value="ATPase domain of HSP90 chaperone/DNA topoisomerase II/histidine kinase"/>
    <property type="match status" value="1"/>
</dbReference>
<keyword evidence="8" id="KW-1185">Reference proteome</keyword>
<dbReference type="Pfam" id="PF00512">
    <property type="entry name" value="HisKA"/>
    <property type="match status" value="1"/>
</dbReference>
<dbReference type="SMART" id="SM00387">
    <property type="entry name" value="HATPase_c"/>
    <property type="match status" value="1"/>
</dbReference>
<feature type="domain" description="Histidine kinase" evidence="4">
    <location>
        <begin position="160"/>
        <end position="381"/>
    </location>
</feature>
<dbReference type="RefSeq" id="WP_309263891.1">
    <property type="nucleotide sequence ID" value="NZ_JARUHG010000007.1"/>
</dbReference>
<protein>
    <recommendedName>
        <fullName evidence="2">histidine kinase</fullName>
        <ecNumber evidence="2">2.7.13.3</ecNumber>
    </recommendedName>
</protein>
<evidence type="ECO:0000256" key="1">
    <source>
        <dbReference type="ARBA" id="ARBA00000085"/>
    </source>
</evidence>
<dbReference type="SUPFAM" id="SSF47384">
    <property type="entry name" value="Homodimeric domain of signal transducing histidine kinase"/>
    <property type="match status" value="1"/>
</dbReference>
<dbReference type="CDD" id="cd00082">
    <property type="entry name" value="HisKA"/>
    <property type="match status" value="1"/>
</dbReference>
<feature type="domain" description="PAC" evidence="6">
    <location>
        <begin position="89"/>
        <end position="140"/>
    </location>
</feature>